<feature type="compositionally biased region" description="Basic and acidic residues" evidence="2">
    <location>
        <begin position="413"/>
        <end position="427"/>
    </location>
</feature>
<keyword evidence="3" id="KW-1133">Transmembrane helix</keyword>
<organism evidence="4 5">
    <name type="scientific">Aquamicrobium terrae</name>
    <dbReference type="NCBI Taxonomy" id="1324945"/>
    <lineage>
        <taxon>Bacteria</taxon>
        <taxon>Pseudomonadati</taxon>
        <taxon>Pseudomonadota</taxon>
        <taxon>Alphaproteobacteria</taxon>
        <taxon>Hyphomicrobiales</taxon>
        <taxon>Phyllobacteriaceae</taxon>
        <taxon>Aquamicrobium</taxon>
    </lineage>
</organism>
<keyword evidence="5" id="KW-1185">Reference proteome</keyword>
<reference evidence="4 5" key="1">
    <citation type="submission" date="2024-06" db="EMBL/GenBank/DDBJ databases">
        <title>Genomic Encyclopedia of Type Strains, Phase IV (KMG-IV): sequencing the most valuable type-strain genomes for metagenomic binning, comparative biology and taxonomic classification.</title>
        <authorList>
            <person name="Goeker M."/>
        </authorList>
    </citation>
    <scope>NUCLEOTIDE SEQUENCE [LARGE SCALE GENOMIC DNA]</scope>
    <source>
        <strain evidence="4 5">DSM 27865</strain>
    </source>
</reference>
<dbReference type="RefSeq" id="WP_354193312.1">
    <property type="nucleotide sequence ID" value="NZ_JBEPML010000003.1"/>
</dbReference>
<feature type="coiled-coil region" evidence="1">
    <location>
        <begin position="147"/>
        <end position="178"/>
    </location>
</feature>
<keyword evidence="3" id="KW-0812">Transmembrane</keyword>
<name>A0ABV2MZF1_9HYPH</name>
<protein>
    <submittedName>
        <fullName evidence="4">Uncharacterized protein</fullName>
    </submittedName>
</protein>
<keyword evidence="1" id="KW-0175">Coiled coil</keyword>
<evidence type="ECO:0000256" key="2">
    <source>
        <dbReference type="SAM" id="MobiDB-lite"/>
    </source>
</evidence>
<feature type="region of interest" description="Disordered" evidence="2">
    <location>
        <begin position="1"/>
        <end position="26"/>
    </location>
</feature>
<feature type="region of interest" description="Disordered" evidence="2">
    <location>
        <begin position="288"/>
        <end position="314"/>
    </location>
</feature>
<feature type="region of interest" description="Disordered" evidence="2">
    <location>
        <begin position="409"/>
        <end position="451"/>
    </location>
</feature>
<evidence type="ECO:0000313" key="5">
    <source>
        <dbReference type="Proteomes" id="UP001549076"/>
    </source>
</evidence>
<evidence type="ECO:0000256" key="3">
    <source>
        <dbReference type="SAM" id="Phobius"/>
    </source>
</evidence>
<accession>A0ABV2MZF1</accession>
<sequence>MNFSKLKAPQTQTSLKEGQTMVGGSQTDRASRRVAIAATTCAAVLLTLLGAVHASYFNPTDISDCNIWSGRYDFTNKKQSAFDRASQCSRNRSDNEIIQEVLAGGGTRTSCWGYQSRRCAPLYEQVCQIEAQAKIVQQSCRAKLQIYKQQEARKRAEEEAVRRAAEQAQREANRFNMQSGRLAATGDVRDEIKSQGNMIGYIRSGGKLLANRVGISTDKMGGAYHLSEAVSDVALRYLQGTGENSLRALEDAMKQAAFRENYAQGLALNDQILQMRDSAAQAAYPIDSEHGQAQSSGPYSRDNPMPTQAESDRMREEIMERTVETALLEGDLPFGNESAVVGENAQHLTEIARARAEGRLDTPLHQIDVSDAAASIQSGDHSNIALDENRMPRQGSSALREQRTAALGQIRTSIRERRQREEAERKRAQTPRVTSRRPVQNKPRLQGTRRPAGSCVTLTRTRDRFGQEHTSVKNNCQYVINWSCDGGRTFLRAGPTAHAWGCDWPHPKIITRRE</sequence>
<feature type="transmembrane region" description="Helical" evidence="3">
    <location>
        <begin position="34"/>
        <end position="57"/>
    </location>
</feature>
<keyword evidence="3" id="KW-0472">Membrane</keyword>
<evidence type="ECO:0000256" key="1">
    <source>
        <dbReference type="SAM" id="Coils"/>
    </source>
</evidence>
<dbReference type="Proteomes" id="UP001549076">
    <property type="component" value="Unassembled WGS sequence"/>
</dbReference>
<dbReference type="EMBL" id="JBEPML010000003">
    <property type="protein sequence ID" value="MET3791048.1"/>
    <property type="molecule type" value="Genomic_DNA"/>
</dbReference>
<proteinExistence type="predicted"/>
<comment type="caution">
    <text evidence="4">The sequence shown here is derived from an EMBL/GenBank/DDBJ whole genome shotgun (WGS) entry which is preliminary data.</text>
</comment>
<gene>
    <name evidence="4" type="ORF">ABID37_001251</name>
</gene>
<evidence type="ECO:0000313" key="4">
    <source>
        <dbReference type="EMBL" id="MET3791048.1"/>
    </source>
</evidence>